<feature type="domain" description="OmpA-like" evidence="6">
    <location>
        <begin position="96"/>
        <end position="224"/>
    </location>
</feature>
<comment type="subcellular location">
    <subcellularLocation>
        <location evidence="1">Cell outer membrane</location>
    </subcellularLocation>
</comment>
<accession>A0ABS2C7U7</accession>
<evidence type="ECO:0000313" key="7">
    <source>
        <dbReference type="EMBL" id="MBM5570239.1"/>
    </source>
</evidence>
<comment type="caution">
    <text evidence="7">The sequence shown here is derived from an EMBL/GenBank/DDBJ whole genome shotgun (WGS) entry which is preliminary data.</text>
</comment>
<reference evidence="7 8" key="1">
    <citation type="submission" date="2019-11" db="EMBL/GenBank/DDBJ databases">
        <title>Novel Deefgea species.</title>
        <authorList>
            <person name="Han J.-H."/>
        </authorList>
    </citation>
    <scope>NUCLEOTIDE SEQUENCE [LARGE SCALE GENOMIC DNA]</scope>
    <source>
        <strain evidence="7 8">LMG 24817</strain>
    </source>
</reference>
<dbReference type="InterPro" id="IPR002368">
    <property type="entry name" value="OmpA"/>
</dbReference>
<dbReference type="PRINTS" id="PR01022">
    <property type="entry name" value="OUTRMMBRANEA"/>
</dbReference>
<evidence type="ECO:0000256" key="3">
    <source>
        <dbReference type="ARBA" id="ARBA00023237"/>
    </source>
</evidence>
<evidence type="ECO:0000313" key="8">
    <source>
        <dbReference type="Proteomes" id="UP001195660"/>
    </source>
</evidence>
<keyword evidence="5" id="KW-0732">Signal</keyword>
<gene>
    <name evidence="7" type="ORF">GM173_01470</name>
</gene>
<dbReference type="Proteomes" id="UP001195660">
    <property type="component" value="Unassembled WGS sequence"/>
</dbReference>
<protein>
    <submittedName>
        <fullName evidence="7">OmpA family protein</fullName>
    </submittedName>
</protein>
<dbReference type="RefSeq" id="WP_203569550.1">
    <property type="nucleotide sequence ID" value="NZ_WOFE01000001.1"/>
</dbReference>
<evidence type="ECO:0000256" key="1">
    <source>
        <dbReference type="ARBA" id="ARBA00004442"/>
    </source>
</evidence>
<dbReference type="InterPro" id="IPR006665">
    <property type="entry name" value="OmpA-like"/>
</dbReference>
<dbReference type="InterPro" id="IPR036737">
    <property type="entry name" value="OmpA-like_sf"/>
</dbReference>
<dbReference type="SUPFAM" id="SSF103088">
    <property type="entry name" value="OmpA-like"/>
    <property type="match status" value="1"/>
</dbReference>
<evidence type="ECO:0000259" key="6">
    <source>
        <dbReference type="PROSITE" id="PS51123"/>
    </source>
</evidence>
<keyword evidence="3" id="KW-0998">Cell outer membrane</keyword>
<organism evidence="7 8">
    <name type="scientific">Deefgea chitinilytica</name>
    <dbReference type="NCBI Taxonomy" id="570276"/>
    <lineage>
        <taxon>Bacteria</taxon>
        <taxon>Pseudomonadati</taxon>
        <taxon>Pseudomonadota</taxon>
        <taxon>Betaproteobacteria</taxon>
        <taxon>Neisseriales</taxon>
        <taxon>Chitinibacteraceae</taxon>
        <taxon>Deefgea</taxon>
    </lineage>
</organism>
<evidence type="ECO:0000256" key="2">
    <source>
        <dbReference type="ARBA" id="ARBA00023136"/>
    </source>
</evidence>
<keyword evidence="8" id="KW-1185">Reference proteome</keyword>
<evidence type="ECO:0000256" key="4">
    <source>
        <dbReference type="PROSITE-ProRule" id="PRU00473"/>
    </source>
</evidence>
<dbReference type="PROSITE" id="PS51123">
    <property type="entry name" value="OMPA_2"/>
    <property type="match status" value="1"/>
</dbReference>
<evidence type="ECO:0000256" key="5">
    <source>
        <dbReference type="SAM" id="SignalP"/>
    </source>
</evidence>
<keyword evidence="2 4" id="KW-0472">Membrane</keyword>
<dbReference type="CDD" id="cd07185">
    <property type="entry name" value="OmpA_C-like"/>
    <property type="match status" value="1"/>
</dbReference>
<dbReference type="PANTHER" id="PTHR30329:SF21">
    <property type="entry name" value="LIPOPROTEIN YIAD-RELATED"/>
    <property type="match status" value="1"/>
</dbReference>
<feature type="signal peptide" evidence="5">
    <location>
        <begin position="1"/>
        <end position="24"/>
    </location>
</feature>
<sequence length="229" mass="23809">MLTIKQTLTSFAIVAAFAATGAQAATEIYVTNSTNVSEANPEGAVKISDGTCVQTGSWTAEAAKSVKGCQGYVAPAAAPAPVVEAKPAPVVPAPQKTAKKFELRADTLFAFDKADLKPAGKDALDALYVEVQNMNPTDGVAAVVGFTDRIGSLKHNQGLSERRANTVRNYLISKGAPADKITAEGRGPADPVTGDTCKNVKPRAKLIECLAPDRRVEVTVSGSAVVVKQ</sequence>
<dbReference type="PANTHER" id="PTHR30329">
    <property type="entry name" value="STATOR ELEMENT OF FLAGELLAR MOTOR COMPLEX"/>
    <property type="match status" value="1"/>
</dbReference>
<name>A0ABS2C7U7_9NEIS</name>
<dbReference type="Pfam" id="PF00691">
    <property type="entry name" value="OmpA"/>
    <property type="match status" value="1"/>
</dbReference>
<dbReference type="Gene3D" id="3.30.1330.60">
    <property type="entry name" value="OmpA-like domain"/>
    <property type="match status" value="1"/>
</dbReference>
<dbReference type="EMBL" id="WOFE01000001">
    <property type="protein sequence ID" value="MBM5570239.1"/>
    <property type="molecule type" value="Genomic_DNA"/>
</dbReference>
<dbReference type="InterPro" id="IPR050330">
    <property type="entry name" value="Bact_OuterMem_StrucFunc"/>
</dbReference>
<feature type="chain" id="PRO_5047015109" evidence="5">
    <location>
        <begin position="25"/>
        <end position="229"/>
    </location>
</feature>
<dbReference type="PRINTS" id="PR01021">
    <property type="entry name" value="OMPADOMAIN"/>
</dbReference>
<proteinExistence type="predicted"/>
<dbReference type="InterPro" id="IPR006664">
    <property type="entry name" value="OMP_bac"/>
</dbReference>